<protein>
    <recommendedName>
        <fullName evidence="1">Reverse transcriptase domain-containing protein</fullName>
    </recommendedName>
</protein>
<comment type="caution">
    <text evidence="2">The sequence shown here is derived from an EMBL/GenBank/DDBJ whole genome shotgun (WGS) entry which is preliminary data.</text>
</comment>
<dbReference type="Pfam" id="PF00078">
    <property type="entry name" value="RVT_1"/>
    <property type="match status" value="1"/>
</dbReference>
<dbReference type="PANTHER" id="PTHR47027:SF20">
    <property type="entry name" value="REVERSE TRANSCRIPTASE-LIKE PROTEIN WITH RNA-DIRECTED DNA POLYMERASE DOMAIN"/>
    <property type="match status" value="1"/>
</dbReference>
<keyword evidence="3" id="KW-1185">Reference proteome</keyword>
<feature type="domain" description="Reverse transcriptase" evidence="1">
    <location>
        <begin position="107"/>
        <end position="270"/>
    </location>
</feature>
<dbReference type="EMBL" id="BGZK01000574">
    <property type="protein sequence ID" value="GBP51117.1"/>
    <property type="molecule type" value="Genomic_DNA"/>
</dbReference>
<sequence length="283" mass="32859">MDDKIDDVCGLMKDKRLDILFVNETKRKGSECRDEYEERLKDSFGETKLYECLKLYELWKVKKIELVEISSHTGRIISKAFLCEDTVAYDNVSVTEYIVCDGSESEITMDEIMKALKRMKVKKAARYDRVSSEMLRGSGAIVASLLYQLFSKWWKSHRECQTSLCVASPWIFNLFMDSCLYDLKEYEYGVRMDELSVKSLLYVNDQVILALCGIQEIVNEINGFVKKRGIKLNVGKTKVMVFEKDESTTECDILIEGEKVEQVKEFVYLGSLFTNYDKHDRDI</sequence>
<gene>
    <name evidence="2" type="ORF">EVAR_31842_1</name>
</gene>
<evidence type="ECO:0000313" key="3">
    <source>
        <dbReference type="Proteomes" id="UP000299102"/>
    </source>
</evidence>
<dbReference type="AlphaFoldDB" id="A0A4C1WLV0"/>
<evidence type="ECO:0000313" key="2">
    <source>
        <dbReference type="EMBL" id="GBP51117.1"/>
    </source>
</evidence>
<dbReference type="PANTHER" id="PTHR47027">
    <property type="entry name" value="REVERSE TRANSCRIPTASE DOMAIN-CONTAINING PROTEIN"/>
    <property type="match status" value="1"/>
</dbReference>
<organism evidence="2 3">
    <name type="scientific">Eumeta variegata</name>
    <name type="common">Bagworm moth</name>
    <name type="synonym">Eumeta japonica</name>
    <dbReference type="NCBI Taxonomy" id="151549"/>
    <lineage>
        <taxon>Eukaryota</taxon>
        <taxon>Metazoa</taxon>
        <taxon>Ecdysozoa</taxon>
        <taxon>Arthropoda</taxon>
        <taxon>Hexapoda</taxon>
        <taxon>Insecta</taxon>
        <taxon>Pterygota</taxon>
        <taxon>Neoptera</taxon>
        <taxon>Endopterygota</taxon>
        <taxon>Lepidoptera</taxon>
        <taxon>Glossata</taxon>
        <taxon>Ditrysia</taxon>
        <taxon>Tineoidea</taxon>
        <taxon>Psychidae</taxon>
        <taxon>Oiketicinae</taxon>
        <taxon>Eumeta</taxon>
    </lineage>
</organism>
<evidence type="ECO:0000259" key="1">
    <source>
        <dbReference type="Pfam" id="PF00078"/>
    </source>
</evidence>
<dbReference type="Proteomes" id="UP000299102">
    <property type="component" value="Unassembled WGS sequence"/>
</dbReference>
<dbReference type="InterPro" id="IPR000477">
    <property type="entry name" value="RT_dom"/>
</dbReference>
<name>A0A4C1WLV0_EUMVA</name>
<dbReference type="OrthoDB" id="425681at2759"/>
<reference evidence="2 3" key="1">
    <citation type="journal article" date="2019" name="Commun. Biol.">
        <title>The bagworm genome reveals a unique fibroin gene that provides high tensile strength.</title>
        <authorList>
            <person name="Kono N."/>
            <person name="Nakamura H."/>
            <person name="Ohtoshi R."/>
            <person name="Tomita M."/>
            <person name="Numata K."/>
            <person name="Arakawa K."/>
        </authorList>
    </citation>
    <scope>NUCLEOTIDE SEQUENCE [LARGE SCALE GENOMIC DNA]</scope>
</reference>
<accession>A0A4C1WLV0</accession>
<dbReference type="STRING" id="151549.A0A4C1WLV0"/>
<proteinExistence type="predicted"/>